<dbReference type="GO" id="GO:0005886">
    <property type="term" value="C:plasma membrane"/>
    <property type="evidence" value="ECO:0007669"/>
    <property type="project" value="UniProtKB-SubCell"/>
</dbReference>
<name>A0A1Y2IMQ6_TRAC3</name>
<evidence type="ECO:0000256" key="2">
    <source>
        <dbReference type="ARBA" id="ARBA00022475"/>
    </source>
</evidence>
<keyword evidence="5 7" id="KW-0472">Membrane</keyword>
<feature type="transmembrane region" description="Helical" evidence="7">
    <location>
        <begin position="192"/>
        <end position="217"/>
    </location>
</feature>
<evidence type="ECO:0000256" key="5">
    <source>
        <dbReference type="ARBA" id="ARBA00023136"/>
    </source>
</evidence>
<dbReference type="Proteomes" id="UP000193067">
    <property type="component" value="Unassembled WGS sequence"/>
</dbReference>
<feature type="domain" description="DUF202" evidence="8">
    <location>
        <begin position="110"/>
        <end position="181"/>
    </location>
</feature>
<evidence type="ECO:0000256" key="6">
    <source>
        <dbReference type="SAM" id="MobiDB-lite"/>
    </source>
</evidence>
<comment type="subcellular location">
    <subcellularLocation>
        <location evidence="1">Cell membrane</location>
        <topology evidence="1">Multi-pass membrane protein</topology>
    </subcellularLocation>
</comment>
<dbReference type="InterPro" id="IPR003807">
    <property type="entry name" value="DUF202"/>
</dbReference>
<dbReference type="Pfam" id="PF02656">
    <property type="entry name" value="DUF202"/>
    <property type="match status" value="1"/>
</dbReference>
<keyword evidence="4 7" id="KW-1133">Transmembrane helix</keyword>
<feature type="transmembrane region" description="Helical" evidence="7">
    <location>
        <begin position="127"/>
        <end position="147"/>
    </location>
</feature>
<evidence type="ECO:0000256" key="3">
    <source>
        <dbReference type="ARBA" id="ARBA00022692"/>
    </source>
</evidence>
<keyword evidence="10" id="KW-1185">Reference proteome</keyword>
<evidence type="ECO:0000256" key="7">
    <source>
        <dbReference type="SAM" id="Phobius"/>
    </source>
</evidence>
<organism evidence="9 10">
    <name type="scientific">Trametes coccinea (strain BRFM310)</name>
    <name type="common">Pycnoporus coccineus</name>
    <dbReference type="NCBI Taxonomy" id="1353009"/>
    <lineage>
        <taxon>Eukaryota</taxon>
        <taxon>Fungi</taxon>
        <taxon>Dikarya</taxon>
        <taxon>Basidiomycota</taxon>
        <taxon>Agaricomycotina</taxon>
        <taxon>Agaricomycetes</taxon>
        <taxon>Polyporales</taxon>
        <taxon>Polyporaceae</taxon>
        <taxon>Trametes</taxon>
    </lineage>
</organism>
<sequence>MSLLKPTVLTKAPATATPDTLPSPPPSRLGTHSRDASVDPFQDQPPRDHCEGDPARPAYLAGEPFTPVFTNDSDDQTTRKESSRQEARWRTVLREWKLLLMLENSGSVARDHLASERTFLAYVRTSLTLSSAGVGLVQLFSLSAVTADRRDLEHFARPLGATMIAIGLYTLWVGIARYFLVQGSLVRGVYPVARVSISMLSFAVLAMVITIFVVILLRT</sequence>
<dbReference type="OrthoDB" id="199599at2759"/>
<dbReference type="InterPro" id="IPR052053">
    <property type="entry name" value="IM_YidH-like"/>
</dbReference>
<evidence type="ECO:0000256" key="1">
    <source>
        <dbReference type="ARBA" id="ARBA00004651"/>
    </source>
</evidence>
<reference evidence="9 10" key="1">
    <citation type="journal article" date="2015" name="Biotechnol. Biofuels">
        <title>Enhanced degradation of softwood versus hardwood by the white-rot fungus Pycnoporus coccineus.</title>
        <authorList>
            <person name="Couturier M."/>
            <person name="Navarro D."/>
            <person name="Chevret D."/>
            <person name="Henrissat B."/>
            <person name="Piumi F."/>
            <person name="Ruiz-Duenas F.J."/>
            <person name="Martinez A.T."/>
            <person name="Grigoriev I.V."/>
            <person name="Riley R."/>
            <person name="Lipzen A."/>
            <person name="Berrin J.G."/>
            <person name="Master E.R."/>
            <person name="Rosso M.N."/>
        </authorList>
    </citation>
    <scope>NUCLEOTIDE SEQUENCE [LARGE SCALE GENOMIC DNA]</scope>
    <source>
        <strain evidence="9 10">BRFM310</strain>
    </source>
</reference>
<evidence type="ECO:0000259" key="8">
    <source>
        <dbReference type="Pfam" id="PF02656"/>
    </source>
</evidence>
<dbReference type="PANTHER" id="PTHR34187:SF2">
    <property type="entry name" value="DUF202 DOMAIN-CONTAINING PROTEIN"/>
    <property type="match status" value="1"/>
</dbReference>
<dbReference type="PANTHER" id="PTHR34187">
    <property type="entry name" value="FGR18P"/>
    <property type="match status" value="1"/>
</dbReference>
<feature type="transmembrane region" description="Helical" evidence="7">
    <location>
        <begin position="159"/>
        <end position="180"/>
    </location>
</feature>
<feature type="compositionally biased region" description="Basic and acidic residues" evidence="6">
    <location>
        <begin position="76"/>
        <end position="85"/>
    </location>
</feature>
<feature type="region of interest" description="Disordered" evidence="6">
    <location>
        <begin position="1"/>
        <end position="85"/>
    </location>
</feature>
<keyword evidence="2" id="KW-1003">Cell membrane</keyword>
<proteinExistence type="predicted"/>
<protein>
    <recommendedName>
        <fullName evidence="8">DUF202 domain-containing protein</fullName>
    </recommendedName>
</protein>
<feature type="compositionally biased region" description="Basic and acidic residues" evidence="6">
    <location>
        <begin position="45"/>
        <end position="54"/>
    </location>
</feature>
<evidence type="ECO:0000313" key="9">
    <source>
        <dbReference type="EMBL" id="OSD02390.1"/>
    </source>
</evidence>
<dbReference type="AlphaFoldDB" id="A0A1Y2IMQ6"/>
<dbReference type="EMBL" id="KZ084105">
    <property type="protein sequence ID" value="OSD02390.1"/>
    <property type="molecule type" value="Genomic_DNA"/>
</dbReference>
<accession>A0A1Y2IMQ6</accession>
<evidence type="ECO:0000313" key="10">
    <source>
        <dbReference type="Proteomes" id="UP000193067"/>
    </source>
</evidence>
<gene>
    <name evidence="9" type="ORF">PYCCODRAFT_1452209</name>
</gene>
<keyword evidence="3 7" id="KW-0812">Transmembrane</keyword>
<evidence type="ECO:0000256" key="4">
    <source>
        <dbReference type="ARBA" id="ARBA00022989"/>
    </source>
</evidence>